<dbReference type="InterPro" id="IPR000096">
    <property type="entry name" value="Serum_amyloid_A"/>
</dbReference>
<name>A0A7R8ZWQ9_9CRUS</name>
<proteinExistence type="predicted"/>
<accession>A0A7R8ZWQ9</accession>
<dbReference type="Pfam" id="PF00277">
    <property type="entry name" value="SAA"/>
    <property type="match status" value="1"/>
</dbReference>
<dbReference type="SMART" id="SM00197">
    <property type="entry name" value="SAA"/>
    <property type="match status" value="1"/>
</dbReference>
<protein>
    <submittedName>
        <fullName evidence="1">Uncharacterized protein</fullName>
    </submittedName>
</protein>
<dbReference type="AlphaFoldDB" id="A0A7R8ZWQ9"/>
<organism evidence="1">
    <name type="scientific">Cyprideis torosa</name>
    <dbReference type="NCBI Taxonomy" id="163714"/>
    <lineage>
        <taxon>Eukaryota</taxon>
        <taxon>Metazoa</taxon>
        <taxon>Ecdysozoa</taxon>
        <taxon>Arthropoda</taxon>
        <taxon>Crustacea</taxon>
        <taxon>Oligostraca</taxon>
        <taxon>Ostracoda</taxon>
        <taxon>Podocopa</taxon>
        <taxon>Podocopida</taxon>
        <taxon>Cytherocopina</taxon>
        <taxon>Cytheroidea</taxon>
        <taxon>Cytherideidae</taxon>
        <taxon>Cyprideis</taxon>
    </lineage>
</organism>
<sequence>MKTSAAFLFCFVLIGLVADSMCYLNPCSAGKMWDNYNKMKAADCINCDKYFHCQGNYEAVYNCGGILQRQTAEAISNLREWYQGSGTADSAADQAANLFGRNGGNCASTYLKKANCAWNPATGKCAW</sequence>
<reference evidence="1" key="1">
    <citation type="submission" date="2020-11" db="EMBL/GenBank/DDBJ databases">
        <authorList>
            <person name="Tran Van P."/>
        </authorList>
    </citation>
    <scope>NUCLEOTIDE SEQUENCE</scope>
</reference>
<dbReference type="Gene3D" id="1.10.132.110">
    <property type="entry name" value="Serum amyloid A protein"/>
    <property type="match status" value="1"/>
</dbReference>
<dbReference type="GO" id="GO:0005576">
    <property type="term" value="C:extracellular region"/>
    <property type="evidence" value="ECO:0007669"/>
    <property type="project" value="InterPro"/>
</dbReference>
<dbReference type="OrthoDB" id="6112826at2759"/>
<dbReference type="EMBL" id="OB686482">
    <property type="protein sequence ID" value="CAD7237289.1"/>
    <property type="molecule type" value="Genomic_DNA"/>
</dbReference>
<gene>
    <name evidence="1" type="ORF">CTOB1V02_LOCUS15104</name>
</gene>
<evidence type="ECO:0000313" key="1">
    <source>
        <dbReference type="EMBL" id="CAD7237289.1"/>
    </source>
</evidence>